<dbReference type="PANTHER" id="PTHR47331:SF5">
    <property type="entry name" value="RIBONUCLEASE H"/>
    <property type="match status" value="1"/>
</dbReference>
<feature type="domain" description="CCHC-type" evidence="2">
    <location>
        <begin position="340"/>
        <end position="356"/>
    </location>
</feature>
<dbReference type="Pfam" id="PF05380">
    <property type="entry name" value="Peptidase_A17"/>
    <property type="match status" value="1"/>
</dbReference>
<dbReference type="Proteomes" id="UP000887116">
    <property type="component" value="Unassembled WGS sequence"/>
</dbReference>
<dbReference type="AlphaFoldDB" id="A0A8X6KRV4"/>
<dbReference type="GO" id="GO:0004190">
    <property type="term" value="F:aspartic-type endopeptidase activity"/>
    <property type="evidence" value="ECO:0007669"/>
    <property type="project" value="InterPro"/>
</dbReference>
<keyword evidence="4" id="KW-1185">Reference proteome</keyword>
<dbReference type="InterPro" id="IPR001878">
    <property type="entry name" value="Znf_CCHC"/>
</dbReference>
<dbReference type="PROSITE" id="PS00141">
    <property type="entry name" value="ASP_PROTEASE"/>
    <property type="match status" value="1"/>
</dbReference>
<dbReference type="SMART" id="SM00343">
    <property type="entry name" value="ZnF_C2HC"/>
    <property type="match status" value="2"/>
</dbReference>
<dbReference type="PANTHER" id="PTHR47331">
    <property type="entry name" value="PHD-TYPE DOMAIN-CONTAINING PROTEIN"/>
    <property type="match status" value="1"/>
</dbReference>
<feature type="compositionally biased region" description="Polar residues" evidence="1">
    <location>
        <begin position="892"/>
        <end position="902"/>
    </location>
</feature>
<feature type="compositionally biased region" description="Polar residues" evidence="1">
    <location>
        <begin position="914"/>
        <end position="931"/>
    </location>
</feature>
<protein>
    <recommendedName>
        <fullName evidence="2">CCHC-type domain-containing protein</fullName>
    </recommendedName>
</protein>
<dbReference type="CDD" id="cd00303">
    <property type="entry name" value="retropepsin_like"/>
    <property type="match status" value="1"/>
</dbReference>
<dbReference type="EMBL" id="BMAO01022191">
    <property type="protein sequence ID" value="GFQ80163.1"/>
    <property type="molecule type" value="Genomic_DNA"/>
</dbReference>
<dbReference type="Pfam" id="PF03564">
    <property type="entry name" value="DUF1759"/>
    <property type="match status" value="1"/>
</dbReference>
<sequence>MAEAQTFELLKKKRKSFRTAVTKVVNELEAELSNSDLNIDRLSELVETLSIKFEPLTLVDQQLEPLFKPEQFDGEFEITEEYREKTTLSHSQDEHFRNSDNIRIKVPKYYITRFYGDDASKWLTFWNSFETSVHNNESLNKVDKFNYLKAHLGGSALNTVEGFPISAKAYDEPVKLLKNRFANPEILIQAHMNKILSLQPLKNSNDLRSFRKFVDNCNVQLRSLNSLGVSSANYGKILCPMLLKLIPSDLLLDYNKLQQNGSGSDIQQLLSFLTQSLTAREQTYSTNKSSFELCDRRQKTKTNFSREHRSYKQQNQKSFHTANELLTAPVKENKDKIKLSCIICESMTHNSNECKYIINLSLEERKNILLRKGACFNCLKVAKHLSRNCPMNKTKCEICSGLHHKFFCFKQQKREIESLSTDLTNQNTGEVFLQTLTVYIKNGNSKQLVRAILDTGSQKSYISEYAAKFIGLKSIGKETITHGLFGGHKITEVHDKYLINLCSYDGKYSFNMEVNDQKNICLGISRINDSRVLQKLATLNVFISDSSANNKLCLFEKHSDEIHILLGSDIVGKLFTGEVKQLSEGLQLKKISDLWELDSLGIKDPSEKRSKLELQDLALKHFENTILRDDEGRYIVSIPWTDGSGKFEDHYSLAKERLEKTVKTLKFTGRLFDYDQQAPEHLEKAAEKLKDSMYVDNCVASVDSFEELKSFQRDSTELLTLGKFDLSGWRNSDIEPNFDLRDNPQESDPQEIQVLELMWNVKEDTFSIPYRETESKEEVTKRRILSLAHRIFDPIGFTCLITLIPKLLIQECWKIEASWDSKLPVDIERKFEAWKKQLIEREIQGIKIPRRLSNLDLKDANLSLRFFHANEGSHLPSNIDPELSKHQAAATPLTQPCSSVSNGGARLEPRAETSSHQQAETSSMQPCSSVSDGEAGVEPRVETLELPDDLTSDVGLQQPTPRRSRYGRLLKLRKGLVDSY</sequence>
<dbReference type="GO" id="GO:0008270">
    <property type="term" value="F:zinc ion binding"/>
    <property type="evidence" value="ECO:0007669"/>
    <property type="project" value="InterPro"/>
</dbReference>
<evidence type="ECO:0000313" key="3">
    <source>
        <dbReference type="EMBL" id="GFQ80163.1"/>
    </source>
</evidence>
<feature type="region of interest" description="Disordered" evidence="1">
    <location>
        <begin position="877"/>
        <end position="966"/>
    </location>
</feature>
<comment type="caution">
    <text evidence="3">The sequence shown here is derived from an EMBL/GenBank/DDBJ whole genome shotgun (WGS) entry which is preliminary data.</text>
</comment>
<name>A0A8X6KRV4_TRICU</name>
<dbReference type="GO" id="GO:0003676">
    <property type="term" value="F:nucleic acid binding"/>
    <property type="evidence" value="ECO:0007669"/>
    <property type="project" value="InterPro"/>
</dbReference>
<dbReference type="InterPro" id="IPR008042">
    <property type="entry name" value="Retrotrans_Pao"/>
</dbReference>
<dbReference type="GO" id="GO:0006508">
    <property type="term" value="P:proteolysis"/>
    <property type="evidence" value="ECO:0007669"/>
    <property type="project" value="InterPro"/>
</dbReference>
<proteinExistence type="predicted"/>
<gene>
    <name evidence="3" type="primary">AVEN_24741_1</name>
    <name evidence="3" type="ORF">TNCT_324261</name>
</gene>
<accession>A0A8X6KRV4</accession>
<reference evidence="3" key="1">
    <citation type="submission" date="2020-07" db="EMBL/GenBank/DDBJ databases">
        <title>Multicomponent nature underlies the extraordinary mechanical properties of spider dragline silk.</title>
        <authorList>
            <person name="Kono N."/>
            <person name="Nakamura H."/>
            <person name="Mori M."/>
            <person name="Yoshida Y."/>
            <person name="Ohtoshi R."/>
            <person name="Malay A.D."/>
            <person name="Moran D.A.P."/>
            <person name="Tomita M."/>
            <person name="Numata K."/>
            <person name="Arakawa K."/>
        </authorList>
    </citation>
    <scope>NUCLEOTIDE SEQUENCE</scope>
</reference>
<dbReference type="SUPFAM" id="SSF50630">
    <property type="entry name" value="Acid proteases"/>
    <property type="match status" value="1"/>
</dbReference>
<dbReference type="OrthoDB" id="6433571at2759"/>
<dbReference type="InterPro" id="IPR005312">
    <property type="entry name" value="DUF1759"/>
</dbReference>
<evidence type="ECO:0000256" key="1">
    <source>
        <dbReference type="SAM" id="MobiDB-lite"/>
    </source>
</evidence>
<evidence type="ECO:0000313" key="4">
    <source>
        <dbReference type="Proteomes" id="UP000887116"/>
    </source>
</evidence>
<dbReference type="InterPro" id="IPR021109">
    <property type="entry name" value="Peptidase_aspartic_dom_sf"/>
</dbReference>
<feature type="domain" description="CCHC-type" evidence="2">
    <location>
        <begin position="374"/>
        <end position="391"/>
    </location>
</feature>
<organism evidence="3 4">
    <name type="scientific">Trichonephila clavata</name>
    <name type="common">Joro spider</name>
    <name type="synonym">Nephila clavata</name>
    <dbReference type="NCBI Taxonomy" id="2740835"/>
    <lineage>
        <taxon>Eukaryota</taxon>
        <taxon>Metazoa</taxon>
        <taxon>Ecdysozoa</taxon>
        <taxon>Arthropoda</taxon>
        <taxon>Chelicerata</taxon>
        <taxon>Arachnida</taxon>
        <taxon>Araneae</taxon>
        <taxon>Araneomorphae</taxon>
        <taxon>Entelegynae</taxon>
        <taxon>Araneoidea</taxon>
        <taxon>Nephilidae</taxon>
        <taxon>Trichonephila</taxon>
    </lineage>
</organism>
<evidence type="ECO:0000259" key="2">
    <source>
        <dbReference type="SMART" id="SM00343"/>
    </source>
</evidence>
<dbReference type="InterPro" id="IPR001969">
    <property type="entry name" value="Aspartic_peptidase_AS"/>
</dbReference>